<evidence type="ECO:0000313" key="4">
    <source>
        <dbReference type="EMBL" id="AUB82074.1"/>
    </source>
</evidence>
<feature type="domain" description="PA14" evidence="3">
    <location>
        <begin position="341"/>
        <end position="477"/>
    </location>
</feature>
<evidence type="ECO:0000259" key="3">
    <source>
        <dbReference type="PROSITE" id="PS51820"/>
    </source>
</evidence>
<gene>
    <name evidence="4" type="ORF">THSYN_14705</name>
</gene>
<feature type="domain" description="PA14" evidence="3">
    <location>
        <begin position="653"/>
        <end position="788"/>
    </location>
</feature>
<keyword evidence="2" id="KW-0732">Signal</keyword>
<feature type="domain" description="PA14" evidence="3">
    <location>
        <begin position="497"/>
        <end position="633"/>
    </location>
</feature>
<dbReference type="SMART" id="SM00758">
    <property type="entry name" value="PA14"/>
    <property type="match status" value="7"/>
</dbReference>
<feature type="domain" description="PA14" evidence="3">
    <location>
        <begin position="808"/>
        <end position="944"/>
    </location>
</feature>
<dbReference type="Pfam" id="PF08811">
    <property type="entry name" value="DUF1800"/>
    <property type="match status" value="1"/>
</dbReference>
<organism evidence="4 5">
    <name type="scientific">Candidatus Thiodictyon syntrophicum</name>
    <dbReference type="NCBI Taxonomy" id="1166950"/>
    <lineage>
        <taxon>Bacteria</taxon>
        <taxon>Pseudomonadati</taxon>
        <taxon>Pseudomonadota</taxon>
        <taxon>Gammaproteobacteria</taxon>
        <taxon>Chromatiales</taxon>
        <taxon>Chromatiaceae</taxon>
        <taxon>Thiodictyon</taxon>
    </lineage>
</organism>
<keyword evidence="5" id="KW-1185">Reference proteome</keyword>
<dbReference type="KEGG" id="tsy:THSYN_14705"/>
<dbReference type="Gene3D" id="2.60.120.380">
    <property type="match status" value="1"/>
</dbReference>
<dbReference type="Pfam" id="PF17963">
    <property type="entry name" value="Big_9"/>
    <property type="match status" value="1"/>
</dbReference>
<dbReference type="SUPFAM" id="SSF56988">
    <property type="entry name" value="Anthrax protective antigen"/>
    <property type="match status" value="7"/>
</dbReference>
<dbReference type="PROSITE" id="PS51820">
    <property type="entry name" value="PA14"/>
    <property type="match status" value="7"/>
</dbReference>
<accession>A0A2K8U933</accession>
<proteinExistence type="predicted"/>
<dbReference type="Gene3D" id="3.90.182.10">
    <property type="entry name" value="Toxin - Anthrax Protective Antigen,domain 1"/>
    <property type="match status" value="5"/>
</dbReference>
<dbReference type="InterPro" id="IPR037524">
    <property type="entry name" value="PA14/GLEYA"/>
</dbReference>
<dbReference type="InterPro" id="IPR014917">
    <property type="entry name" value="DUF1800"/>
</dbReference>
<dbReference type="PANTHER" id="PTHR43737:SF1">
    <property type="entry name" value="DUF1501 DOMAIN-CONTAINING PROTEIN"/>
    <property type="match status" value="1"/>
</dbReference>
<dbReference type="EMBL" id="CP020370">
    <property type="protein sequence ID" value="AUB82074.1"/>
    <property type="molecule type" value="Genomic_DNA"/>
</dbReference>
<reference evidence="4 5" key="1">
    <citation type="submission" date="2017-03" db="EMBL/GenBank/DDBJ databases">
        <title>Complete genome sequence of Candidatus 'Thiodictyon syntrophicum' sp. nov. strain Cad16T, a photolithoautotroph purple sulfur bacterium isolated from an alpine meromictic lake.</title>
        <authorList>
            <person name="Luedin S.M."/>
            <person name="Pothier J.F."/>
            <person name="Danza F."/>
            <person name="Storelli N."/>
            <person name="Wittwer M."/>
            <person name="Tonolla M."/>
        </authorList>
    </citation>
    <scope>NUCLEOTIDE SEQUENCE [LARGE SCALE GENOMIC DNA]</scope>
    <source>
        <strain evidence="4 5">Cad16T</strain>
    </source>
</reference>
<dbReference type="Gene3D" id="2.60.40.2810">
    <property type="match status" value="1"/>
</dbReference>
<dbReference type="Pfam" id="PF07691">
    <property type="entry name" value="PA14"/>
    <property type="match status" value="6"/>
</dbReference>
<evidence type="ECO:0000256" key="1">
    <source>
        <dbReference type="SAM" id="MobiDB-lite"/>
    </source>
</evidence>
<name>A0A2K8U933_9GAMM</name>
<sequence>MRRSGSTRWLGGLGFALVLALSAAGARAAVPGGLVFDLYTGEWNQLPDFETLIPAGTGIAPGPVLDPVPAQQDFAVRYRGWIEVPVGGQYRFYTRSDDGSALYVDDQRVVANDGLHGAATRWGNVTLTPGTHALRVEFFQRGGSRLLDVGYRDPAGTLRPIAPAALAYDPDLLPEPRDPDQPTGAVYAGLAYEYHQGDWSALPAFDGLTPLFEGVADGFTLTERLRDDRYAFRFQGYLEVPQDGVYTFHLGSDDGAALFIGDRKVVDNDGLHAMRERAGMAALRAGTHRVTLTFFQKTGEDRLVLDWSGPDLARTAIPAERLTHTLDLLPPLKEPDLPAGATNPGLAFRHYLGDWRALPDFDTLTPATQGVAAGFDLTQAIRGDRFGFSFKGYLRVPTDGIYRFYTTSDDGSRLWIGDTLVVDNDGERGVRRAMGAVALKAGLHAVRADYFLRWGSPVLALEYRTPTGETGAVPVADLFHTADQLPALRAPTAPAAPLKGGLAYAYHEGDFGTLDAMLATAPRAHGETAGFDLAPRAREDRFGFDYRGYIEVFEDGLYRFQSASDDGSRLWIGDTLVVDNDGQHALRTAYGSIGLKAGLHPIRVAYFDRGSDQILRVGYRSPDGAQVEVQSAALHHTQDQLPPLAAPADPGAPTLPGLAYAYYEGSFSAFPDFGALTALAHGVTPQASLAPARRNYKFALRLDGYLNIREPGFYRVQLRTGGATRLYIGDTLVVENPGRSWQTYFGALGLAAGPQPIRIEYFQGWGDQPFELLIEDPQGRRTPLAAGDLSHTAGQLPALEPAVTPPAGARSGLAYRYYEGAWSRLPDFPALTPVGLGAVTALGLERAAAADNFGFSFQGYVQVPADGFYDLGLRSDDGSRLWIGDRLVTDHDGLHGAEDRAGNIGLAAGWHPLRVDYFERWGDAVLELTWRGPDGLRVPVPAAALVYDPAVLPTLEPADAARGALVGGIQYAYYEGAFKVLPDFGSLTPVATGTLPGFTLEPRRRNDRYAFRFSGYIDIPEYGYYSFYTTSDDGSRLSIGGRVVVDNDGLHSARERSGRIGLERGRHQIQVDFFERDGDDTLSVHYAGPRFGRTPVTPAVLFRLDPAGNGDPGDPGAPEGPTDPAANRAPVAGTDTAGTGIGAGQSVAVAVLGNDTDPDGDILVLAGAGAAGATGAVLTDAAGGRLVYVPPLGFVGEDRVTYSLSDRRGGVGQGELVVQVGAGAAPRTSAAEAVRLLTQATFGPTKPDLAQVMLQGQTAWIDAQLGAAPTTHADALATVRGASGTPGNRELRVRAWLDRAVTAPDQLRQRVAFALSEILVVSDTQPALATNEGELGLVDYYDLLVRGAFGTYRDLLGAVTLHPVMGQYLNMAGNRKADPVLGTVPDENFAREILQLFALGLWQLGPDGTRVLDAEGNPVPSYTQAEVMQFARVFTGWDFAVQSGADKYRRPLVLDPAQHEDGPKTLLGGESLPAAQGGAADLEQALDNIAAHPNLPPFIARQLIQRLVTSNPSPAYVGRVAAAFADSGGNLGETLRTLLLDPEARDGTPDPLDGLAAANPELASPGPAYGKVREPLLALTALWRGLGIDPAAIRLRLDQLTPLGQVPLSAPSVFNFFKPDHQHPGEIADLGLYSPEFEAIDEKQVIGAATVIDDWTLGAAAHYDLTMELAFTAAGGDKAADHLNLLFLGGRMSEILRQTLKDELLGSGGGGTCAVGDQRQTERALGAVYLILTSPEFQTQR</sequence>
<evidence type="ECO:0000256" key="2">
    <source>
        <dbReference type="SAM" id="SignalP"/>
    </source>
</evidence>
<feature type="domain" description="PA14" evidence="3">
    <location>
        <begin position="964"/>
        <end position="1100"/>
    </location>
</feature>
<feature type="chain" id="PRO_5014759053" description="PA14 domain-containing protein" evidence="2">
    <location>
        <begin position="29"/>
        <end position="1741"/>
    </location>
</feature>
<evidence type="ECO:0000313" key="5">
    <source>
        <dbReference type="Proteomes" id="UP000232638"/>
    </source>
</evidence>
<feature type="signal peptide" evidence="2">
    <location>
        <begin position="1"/>
        <end position="28"/>
    </location>
</feature>
<feature type="region of interest" description="Disordered" evidence="1">
    <location>
        <begin position="1542"/>
        <end position="1566"/>
    </location>
</feature>
<feature type="domain" description="PA14" evidence="3">
    <location>
        <begin position="29"/>
        <end position="165"/>
    </location>
</feature>
<dbReference type="InterPro" id="IPR011658">
    <property type="entry name" value="PA14_dom"/>
</dbReference>
<protein>
    <recommendedName>
        <fullName evidence="3">PA14 domain-containing protein</fullName>
    </recommendedName>
</protein>
<dbReference type="Proteomes" id="UP000232638">
    <property type="component" value="Chromosome"/>
</dbReference>
<feature type="domain" description="PA14" evidence="3">
    <location>
        <begin position="185"/>
        <end position="321"/>
    </location>
</feature>
<feature type="region of interest" description="Disordered" evidence="1">
    <location>
        <begin position="1103"/>
        <end position="1138"/>
    </location>
</feature>
<feature type="compositionally biased region" description="Low complexity" evidence="1">
    <location>
        <begin position="1105"/>
        <end position="1138"/>
    </location>
</feature>
<dbReference type="PANTHER" id="PTHR43737">
    <property type="entry name" value="BLL7424 PROTEIN"/>
    <property type="match status" value="1"/>
</dbReference>